<evidence type="ECO:0000256" key="1">
    <source>
        <dbReference type="ARBA" id="ARBA00001954"/>
    </source>
</evidence>
<evidence type="ECO:0000256" key="7">
    <source>
        <dbReference type="ARBA" id="ARBA00035023"/>
    </source>
</evidence>
<evidence type="ECO:0000256" key="2">
    <source>
        <dbReference type="ARBA" id="ARBA00022964"/>
    </source>
</evidence>
<accession>A0A8H4PGR6</accession>
<evidence type="ECO:0000259" key="10">
    <source>
        <dbReference type="Pfam" id="PF04082"/>
    </source>
</evidence>
<reference evidence="11 12" key="1">
    <citation type="submission" date="2020-01" db="EMBL/GenBank/DDBJ databases">
        <title>Identification and distribution of gene clusters putatively required for synthesis of sphingolipid metabolism inhibitors in phylogenetically diverse species of the filamentous fungus Fusarium.</title>
        <authorList>
            <person name="Kim H.-S."/>
            <person name="Busman M."/>
            <person name="Brown D.W."/>
            <person name="Divon H."/>
            <person name="Uhlig S."/>
            <person name="Proctor R.H."/>
        </authorList>
    </citation>
    <scope>NUCLEOTIDE SEQUENCE [LARGE SCALE GENOMIC DNA]</scope>
    <source>
        <strain evidence="11 12">NRRL 20459</strain>
    </source>
</reference>
<dbReference type="PANTHER" id="PTHR39479">
    <property type="match status" value="1"/>
</dbReference>
<dbReference type="Pfam" id="PF04082">
    <property type="entry name" value="Fungal_trans"/>
    <property type="match status" value="1"/>
</dbReference>
<dbReference type="EC" id="1.13.11.93" evidence="7"/>
<dbReference type="GO" id="GO:0006351">
    <property type="term" value="P:DNA-templated transcription"/>
    <property type="evidence" value="ECO:0007669"/>
    <property type="project" value="InterPro"/>
</dbReference>
<dbReference type="GO" id="GO:0008270">
    <property type="term" value="F:zinc ion binding"/>
    <property type="evidence" value="ECO:0007669"/>
    <property type="project" value="InterPro"/>
</dbReference>
<dbReference type="InterPro" id="IPR007219">
    <property type="entry name" value="XnlR_reg_dom"/>
</dbReference>
<keyword evidence="2" id="KW-0223">Dioxygenase</keyword>
<organism evidence="11 12">
    <name type="scientific">Fusarium albosuccineum</name>
    <dbReference type="NCBI Taxonomy" id="1237068"/>
    <lineage>
        <taxon>Eukaryota</taxon>
        <taxon>Fungi</taxon>
        <taxon>Dikarya</taxon>
        <taxon>Ascomycota</taxon>
        <taxon>Pezizomycotina</taxon>
        <taxon>Sordariomycetes</taxon>
        <taxon>Hypocreomycetidae</taxon>
        <taxon>Hypocreales</taxon>
        <taxon>Nectriaceae</taxon>
        <taxon>Fusarium</taxon>
        <taxon>Fusarium decemcellulare species complex</taxon>
    </lineage>
</organism>
<feature type="domain" description="Xylanolytic transcriptional activator regulatory" evidence="10">
    <location>
        <begin position="659"/>
        <end position="762"/>
    </location>
</feature>
<dbReference type="InterPro" id="IPR009770">
    <property type="entry name" value="HGLS"/>
</dbReference>
<sequence>MHATCFRPTDVSSLDRNPFRVFTALLRPELLASEDARELSLQLLNERKMFTDKLLDLVATAESQSGRLTPDQAEVFIPQALLTFSWRPVAAATLAQYNVLKAEHSILADIACFQSCHINHLTPRTLDISAVQRKMEEAGMAVKSRIEGPPLRKCPILLRQTSFLALEEPVKFRTDASPEVVSVSKARLVESSHKARFGEIEERGTAVTTKGRELYDRILGEGMDRAGNQSPKEVDAILADTFTQYPDDWTQLRRQGLIFSDYQLVKKPKQKPTKKQSQEPLLEQLISEGVIEASPITYEDFLPFSAAGIFQSNLQSKGDEDARLHLKQASSDKPGFDRALEGKVLEADECSYGVEKMFTRAVDAIFREKVEMTNIHLSWVGVENATQEKSNALVVIPAEIVSSSTVKLSAHIQNETGRSRSAKGGFPSSIFLGSHAERDNSYLEGILRENQQLRARNRAGQSEEPVQAVSPRADVDQDTQSPDELSENPLLDEKPWFHPLNSSSIPILIGEVADAAFATRFRQLLTSKTLGHIPRISYPGNDQITELANTECPRPGPTHARLLIRVALKSVDGSFHIVRNSSVWELLDKFLQAPQSLDSLSKCKLTALLALGELHSSRSQTLDTQIPGLAYFSHASRIYGLLEERPCIDAIEVSLLLLKDREVKEHLTRVWWTSYVLDHVSASISSQIVSVPDDEIFVDLPSSIAVIGARQTDFAHTEWILARIELAKISRKMIKSVYGRSRQKESFLQRVQHALRDLKQWVDCLPAEVQMDSQSSHSKPEAIRSLHLAFNQSVILATRPVLLHMLRMHQESNGDTPNTTEQAISSNVQTLAETCIRCARHSYSTIVECWIEGSFRTFDYFNTELLFSAATVLAISSLVSGAESTKDREDFDFAGQLLEKLRDLGSFAAMEYCRHVEAMKADIQDRSWGSVQLPGQNEAESVVVSASDELGQLEAANQPGQLMTSGMALAEPSIEAFLQGEQSLAQVDVFLDNAHLEGLYWPVYDSL</sequence>
<keyword evidence="5" id="KW-0539">Nucleus</keyword>
<dbReference type="GO" id="GO:0051213">
    <property type="term" value="F:dioxygenase activity"/>
    <property type="evidence" value="ECO:0007669"/>
    <property type="project" value="UniProtKB-KW"/>
</dbReference>
<name>A0A8H4PGR6_9HYPO</name>
<dbReference type="Pfam" id="PF07063">
    <property type="entry name" value="HGLS"/>
    <property type="match status" value="1"/>
</dbReference>
<evidence type="ECO:0000256" key="3">
    <source>
        <dbReference type="ARBA" id="ARBA00023002"/>
    </source>
</evidence>
<dbReference type="AlphaFoldDB" id="A0A8H4PGR6"/>
<keyword evidence="4" id="KW-0408">Iron</keyword>
<evidence type="ECO:0000313" key="11">
    <source>
        <dbReference type="EMBL" id="KAF4469111.1"/>
    </source>
</evidence>
<dbReference type="OrthoDB" id="3990906at2759"/>
<comment type="similarity">
    <text evidence="6">Belongs to the 2-oxoadipate dioxygenase/decarboxylase family.</text>
</comment>
<dbReference type="Proteomes" id="UP000554235">
    <property type="component" value="Unassembled WGS sequence"/>
</dbReference>
<proteinExistence type="inferred from homology"/>
<evidence type="ECO:0000256" key="6">
    <source>
        <dbReference type="ARBA" id="ARBA00035013"/>
    </source>
</evidence>
<evidence type="ECO:0000256" key="4">
    <source>
        <dbReference type="ARBA" id="ARBA00023004"/>
    </source>
</evidence>
<comment type="caution">
    <text evidence="11">The sequence shown here is derived from an EMBL/GenBank/DDBJ whole genome shotgun (WGS) entry which is preliminary data.</text>
</comment>
<protein>
    <recommendedName>
        <fullName evidence="7">2-oxoadipate dioxygenase/decarboxylase</fullName>
        <ecNumber evidence="7">1.13.11.93</ecNumber>
    </recommendedName>
    <alternativeName>
        <fullName evidence="8">2-hydroxyglutarate synthase</fullName>
    </alternativeName>
</protein>
<evidence type="ECO:0000256" key="5">
    <source>
        <dbReference type="ARBA" id="ARBA00023242"/>
    </source>
</evidence>
<dbReference type="Gene3D" id="3.10.180.80">
    <property type="entry name" value="Uncharacterised protein PF07063, DUF1338"/>
    <property type="match status" value="1"/>
</dbReference>
<dbReference type="CDD" id="cd12148">
    <property type="entry name" value="fungal_TF_MHR"/>
    <property type="match status" value="1"/>
</dbReference>
<dbReference type="GO" id="GO:0003677">
    <property type="term" value="F:DNA binding"/>
    <property type="evidence" value="ECO:0007669"/>
    <property type="project" value="InterPro"/>
</dbReference>
<evidence type="ECO:0000256" key="8">
    <source>
        <dbReference type="ARBA" id="ARBA00035045"/>
    </source>
</evidence>
<evidence type="ECO:0000313" key="12">
    <source>
        <dbReference type="Proteomes" id="UP000554235"/>
    </source>
</evidence>
<dbReference type="PANTHER" id="PTHR39479:SF2">
    <property type="entry name" value="2-OXOADIPATE DIOXYGENASE_DECARBOXYLASE"/>
    <property type="match status" value="1"/>
</dbReference>
<evidence type="ECO:0000256" key="9">
    <source>
        <dbReference type="SAM" id="MobiDB-lite"/>
    </source>
</evidence>
<comment type="cofactor">
    <cofactor evidence="1">
        <name>Fe(2+)</name>
        <dbReference type="ChEBI" id="CHEBI:29033"/>
    </cofactor>
</comment>
<feature type="region of interest" description="Disordered" evidence="9">
    <location>
        <begin position="456"/>
        <end position="493"/>
    </location>
</feature>
<gene>
    <name evidence="11" type="ORF">FALBO_3982</name>
</gene>
<keyword evidence="3" id="KW-0560">Oxidoreductase</keyword>
<keyword evidence="12" id="KW-1185">Reference proteome</keyword>
<dbReference type="EMBL" id="JAADYS010000516">
    <property type="protein sequence ID" value="KAF4469111.1"/>
    <property type="molecule type" value="Genomic_DNA"/>
</dbReference>
<dbReference type="SMART" id="SM01150">
    <property type="entry name" value="DUF1338"/>
    <property type="match status" value="1"/>
</dbReference>